<dbReference type="Gene3D" id="3.90.330.10">
    <property type="entry name" value="Nitrile hydratase alpha /Thiocyanate hydrolase gamma"/>
    <property type="match status" value="1"/>
</dbReference>
<proteinExistence type="predicted"/>
<evidence type="ECO:0000256" key="1">
    <source>
        <dbReference type="SAM" id="MobiDB-lite"/>
    </source>
</evidence>
<evidence type="ECO:0008006" key="4">
    <source>
        <dbReference type="Google" id="ProtNLM"/>
    </source>
</evidence>
<dbReference type="EMBL" id="JBHSMH010000026">
    <property type="protein sequence ID" value="MFC5469190.1"/>
    <property type="molecule type" value="Genomic_DNA"/>
</dbReference>
<sequence length="111" mass="12332">MSQWTQESMNEVLNDIYRKAATDKAFRQLCLSQPESAVKQVTNQALPEGFTVRFIDNAGADATFVLPDYLGDSELSDAQLEAVVGGKKKKKDKDDDDDEAPFTGMPFHCKL</sequence>
<dbReference type="SUPFAM" id="SSF56209">
    <property type="entry name" value="Nitrile hydratase alpha chain"/>
    <property type="match status" value="1"/>
</dbReference>
<name>A0ABW0LTF3_9BACL</name>
<organism evidence="2 3">
    <name type="scientific">Cohnella suwonensis</name>
    <dbReference type="NCBI Taxonomy" id="696072"/>
    <lineage>
        <taxon>Bacteria</taxon>
        <taxon>Bacillati</taxon>
        <taxon>Bacillota</taxon>
        <taxon>Bacilli</taxon>
        <taxon>Bacillales</taxon>
        <taxon>Paenibacillaceae</taxon>
        <taxon>Cohnella</taxon>
    </lineage>
</organism>
<gene>
    <name evidence="2" type="ORF">ACFPPD_10710</name>
</gene>
<keyword evidence="3" id="KW-1185">Reference proteome</keyword>
<dbReference type="Proteomes" id="UP001596105">
    <property type="component" value="Unassembled WGS sequence"/>
</dbReference>
<protein>
    <recommendedName>
        <fullName evidence="4">NHLP leader peptide family natural product</fullName>
    </recommendedName>
</protein>
<feature type="region of interest" description="Disordered" evidence="1">
    <location>
        <begin position="83"/>
        <end position="111"/>
    </location>
</feature>
<dbReference type="RefSeq" id="WP_209750748.1">
    <property type="nucleotide sequence ID" value="NZ_JBHSMH010000026.1"/>
</dbReference>
<evidence type="ECO:0000313" key="2">
    <source>
        <dbReference type="EMBL" id="MFC5469190.1"/>
    </source>
</evidence>
<accession>A0ABW0LTF3</accession>
<evidence type="ECO:0000313" key="3">
    <source>
        <dbReference type="Proteomes" id="UP001596105"/>
    </source>
</evidence>
<reference evidence="3" key="1">
    <citation type="journal article" date="2019" name="Int. J. Syst. Evol. Microbiol.">
        <title>The Global Catalogue of Microorganisms (GCM) 10K type strain sequencing project: providing services to taxonomists for standard genome sequencing and annotation.</title>
        <authorList>
            <consortium name="The Broad Institute Genomics Platform"/>
            <consortium name="The Broad Institute Genome Sequencing Center for Infectious Disease"/>
            <person name="Wu L."/>
            <person name="Ma J."/>
        </authorList>
    </citation>
    <scope>NUCLEOTIDE SEQUENCE [LARGE SCALE GENOMIC DNA]</scope>
    <source>
        <strain evidence="3">CCUG 57113</strain>
    </source>
</reference>
<dbReference type="InterPro" id="IPR036648">
    <property type="entry name" value="CN_Hdrase_a/SCN_Hdrase_g_sf"/>
</dbReference>
<comment type="caution">
    <text evidence="2">The sequence shown here is derived from an EMBL/GenBank/DDBJ whole genome shotgun (WGS) entry which is preliminary data.</text>
</comment>